<protein>
    <recommendedName>
        <fullName evidence="3">Glycosyl transferase family 1 domain-containing protein</fullName>
    </recommendedName>
</protein>
<reference evidence="1 2" key="1">
    <citation type="journal article" date="2016" name="Nat. Commun.">
        <title>Thousands of microbial genomes shed light on interconnected biogeochemical processes in an aquifer system.</title>
        <authorList>
            <person name="Anantharaman K."/>
            <person name="Brown C.T."/>
            <person name="Hug L.A."/>
            <person name="Sharon I."/>
            <person name="Castelle C.J."/>
            <person name="Probst A.J."/>
            <person name="Thomas B.C."/>
            <person name="Singh A."/>
            <person name="Wilkins M.J."/>
            <person name="Karaoz U."/>
            <person name="Brodie E.L."/>
            <person name="Williams K.H."/>
            <person name="Hubbard S.S."/>
            <person name="Banfield J.F."/>
        </authorList>
    </citation>
    <scope>NUCLEOTIDE SEQUENCE [LARGE SCALE GENOMIC DNA]</scope>
</reference>
<dbReference type="EMBL" id="METE01000018">
    <property type="protein sequence ID" value="OGB84882.1"/>
    <property type="molecule type" value="Genomic_DNA"/>
</dbReference>
<evidence type="ECO:0008006" key="3">
    <source>
        <dbReference type="Google" id="ProtNLM"/>
    </source>
</evidence>
<proteinExistence type="predicted"/>
<dbReference type="Proteomes" id="UP000179010">
    <property type="component" value="Unassembled WGS sequence"/>
</dbReference>
<dbReference type="AlphaFoldDB" id="A0A1F4PPB2"/>
<dbReference type="SUPFAM" id="SSF53756">
    <property type="entry name" value="UDP-Glycosyltransferase/glycogen phosphorylase"/>
    <property type="match status" value="1"/>
</dbReference>
<evidence type="ECO:0000313" key="1">
    <source>
        <dbReference type="EMBL" id="OGB84882.1"/>
    </source>
</evidence>
<organism evidence="1 2">
    <name type="scientific">candidate division Kazan bacterium RIFCSPLOWO2_01_FULL_48_13</name>
    <dbReference type="NCBI Taxonomy" id="1798539"/>
    <lineage>
        <taxon>Bacteria</taxon>
        <taxon>Bacteria division Kazan-3B-28</taxon>
    </lineage>
</organism>
<sequence length="91" mass="10420">MTDYLIAGRPILVHAPSNSYLVRYAKENNFAEIVDRENIADLQAAIRRLLADPAHAHQLMVNAQRTFFAHHTVEKNVAMFRALFSDQLQSR</sequence>
<dbReference type="Gene3D" id="3.40.50.2000">
    <property type="entry name" value="Glycogen Phosphorylase B"/>
    <property type="match status" value="1"/>
</dbReference>
<gene>
    <name evidence="1" type="ORF">A2994_03650</name>
</gene>
<comment type="caution">
    <text evidence="1">The sequence shown here is derived from an EMBL/GenBank/DDBJ whole genome shotgun (WGS) entry which is preliminary data.</text>
</comment>
<accession>A0A1F4PPB2</accession>
<name>A0A1F4PPB2_UNCK3</name>
<evidence type="ECO:0000313" key="2">
    <source>
        <dbReference type="Proteomes" id="UP000179010"/>
    </source>
</evidence>